<evidence type="ECO:0000256" key="6">
    <source>
        <dbReference type="ARBA" id="ARBA00022801"/>
    </source>
</evidence>
<evidence type="ECO:0000256" key="5">
    <source>
        <dbReference type="ARBA" id="ARBA00022723"/>
    </source>
</evidence>
<dbReference type="InterPro" id="IPR027806">
    <property type="entry name" value="HARBI1_dom"/>
</dbReference>
<evidence type="ECO:0000259" key="9">
    <source>
        <dbReference type="Pfam" id="PF13359"/>
    </source>
</evidence>
<evidence type="ECO:0000256" key="4">
    <source>
        <dbReference type="ARBA" id="ARBA00022722"/>
    </source>
</evidence>
<evidence type="ECO:0000256" key="3">
    <source>
        <dbReference type="ARBA" id="ARBA00006958"/>
    </source>
</evidence>
<keyword evidence="11" id="KW-1185">Reference proteome</keyword>
<accession>A0A6P5TVT2</accession>
<name>A0A6P5TVT2_PRUAV</name>
<dbReference type="Pfam" id="PF26138">
    <property type="entry name" value="DUF8040"/>
    <property type="match status" value="1"/>
</dbReference>
<dbReference type="GO" id="GO:0046872">
    <property type="term" value="F:metal ion binding"/>
    <property type="evidence" value="ECO:0007669"/>
    <property type="project" value="UniProtKB-KW"/>
</dbReference>
<keyword evidence="5" id="KW-0479">Metal-binding</keyword>
<dbReference type="GeneID" id="110770969"/>
<evidence type="ECO:0000259" key="10">
    <source>
        <dbReference type="Pfam" id="PF26138"/>
    </source>
</evidence>
<keyword evidence="7" id="KW-0539">Nucleus</keyword>
<dbReference type="InterPro" id="IPR058353">
    <property type="entry name" value="DUF8040"/>
</dbReference>
<evidence type="ECO:0000256" key="8">
    <source>
        <dbReference type="SAM" id="MobiDB-lite"/>
    </source>
</evidence>
<dbReference type="PANTHER" id="PTHR22930">
    <property type="match status" value="1"/>
</dbReference>
<evidence type="ECO:0000313" key="11">
    <source>
        <dbReference type="Proteomes" id="UP000515124"/>
    </source>
</evidence>
<evidence type="ECO:0000256" key="2">
    <source>
        <dbReference type="ARBA" id="ARBA00004123"/>
    </source>
</evidence>
<keyword evidence="6" id="KW-0378">Hydrolase</keyword>
<feature type="region of interest" description="Disordered" evidence="8">
    <location>
        <begin position="318"/>
        <end position="338"/>
    </location>
</feature>
<gene>
    <name evidence="12" type="primary">LOC110770969</name>
</gene>
<feature type="domain" description="DUF8040" evidence="10">
    <location>
        <begin position="52"/>
        <end position="142"/>
    </location>
</feature>
<comment type="similarity">
    <text evidence="3">Belongs to the HARBI1 family.</text>
</comment>
<protein>
    <submittedName>
        <fullName evidence="12">Uncharacterized protein LOC110770969</fullName>
    </submittedName>
</protein>
<comment type="cofactor">
    <cofactor evidence="1">
        <name>a divalent metal cation</name>
        <dbReference type="ChEBI" id="CHEBI:60240"/>
    </cofactor>
</comment>
<evidence type="ECO:0000313" key="12">
    <source>
        <dbReference type="RefSeq" id="XP_021830889.1"/>
    </source>
</evidence>
<dbReference type="InterPro" id="IPR045249">
    <property type="entry name" value="HARBI1-like"/>
</dbReference>
<dbReference type="PANTHER" id="PTHR22930:SF259">
    <property type="entry name" value="OS08G0106900 PROTEIN"/>
    <property type="match status" value="1"/>
</dbReference>
<dbReference type="RefSeq" id="XP_021830889.1">
    <property type="nucleotide sequence ID" value="XM_021975197.1"/>
</dbReference>
<dbReference type="GO" id="GO:0005634">
    <property type="term" value="C:nucleus"/>
    <property type="evidence" value="ECO:0007669"/>
    <property type="project" value="UniProtKB-SubCell"/>
</dbReference>
<feature type="domain" description="DDE Tnp4" evidence="9">
    <location>
        <begin position="178"/>
        <end position="240"/>
    </location>
</feature>
<dbReference type="AlphaFoldDB" id="A0A6P5TVT2"/>
<dbReference type="Pfam" id="PF13359">
    <property type="entry name" value="DDE_Tnp_4"/>
    <property type="match status" value="2"/>
</dbReference>
<sequence>MDDEELEEHDYETIKILLMATEAIAQVLNALTALIHDGHIERSLARRPISTIGYNYINKVLNEDPQHFRQLYRMYPDVFLKLCGIIREKTHLHDTRFICIEEMLATFLLTVGQNSRYCQTRDTFERSHFTTSKNFNKVLKALNTIAPEMMVKPGSTVPAKIRESTRFYPYFKGCIGAIDGTHIPAMVTGREVSSYRDRHGKISQNVLAACNFDLEFIYVLSGWEGSAHDSKVLNDSLSRRNGLKVPPGRDPENAAELFNLRHASLRNVIERIFGIFKSRFTIFKSAPPFPYETQAELVLACAGLHNFLRKECRSDEFPIEENNEHSASSSSPETEGNNYDQVFQTQEQQRENANQWRVGISSVMWRNAMNEGSQR</sequence>
<dbReference type="KEGG" id="pavi:110770969"/>
<evidence type="ECO:0000256" key="1">
    <source>
        <dbReference type="ARBA" id="ARBA00001968"/>
    </source>
</evidence>
<feature type="compositionally biased region" description="Low complexity" evidence="8">
    <location>
        <begin position="325"/>
        <end position="337"/>
    </location>
</feature>
<dbReference type="Proteomes" id="UP000515124">
    <property type="component" value="Unplaced"/>
</dbReference>
<dbReference type="GO" id="GO:0004518">
    <property type="term" value="F:nuclease activity"/>
    <property type="evidence" value="ECO:0007669"/>
    <property type="project" value="UniProtKB-KW"/>
</dbReference>
<reference evidence="12" key="1">
    <citation type="submission" date="2025-08" db="UniProtKB">
        <authorList>
            <consortium name="RefSeq"/>
        </authorList>
    </citation>
    <scope>IDENTIFICATION</scope>
</reference>
<proteinExistence type="inferred from homology"/>
<feature type="domain" description="DDE Tnp4" evidence="9">
    <location>
        <begin position="247"/>
        <end position="306"/>
    </location>
</feature>
<keyword evidence="4" id="KW-0540">Nuclease</keyword>
<organism evidence="11 12">
    <name type="scientific">Prunus avium</name>
    <name type="common">Cherry</name>
    <name type="synonym">Cerasus avium</name>
    <dbReference type="NCBI Taxonomy" id="42229"/>
    <lineage>
        <taxon>Eukaryota</taxon>
        <taxon>Viridiplantae</taxon>
        <taxon>Streptophyta</taxon>
        <taxon>Embryophyta</taxon>
        <taxon>Tracheophyta</taxon>
        <taxon>Spermatophyta</taxon>
        <taxon>Magnoliopsida</taxon>
        <taxon>eudicotyledons</taxon>
        <taxon>Gunneridae</taxon>
        <taxon>Pentapetalae</taxon>
        <taxon>rosids</taxon>
        <taxon>fabids</taxon>
        <taxon>Rosales</taxon>
        <taxon>Rosaceae</taxon>
        <taxon>Amygdaloideae</taxon>
        <taxon>Amygdaleae</taxon>
        <taxon>Prunus</taxon>
    </lineage>
</organism>
<evidence type="ECO:0000256" key="7">
    <source>
        <dbReference type="ARBA" id="ARBA00023242"/>
    </source>
</evidence>
<dbReference type="GO" id="GO:0016787">
    <property type="term" value="F:hydrolase activity"/>
    <property type="evidence" value="ECO:0007669"/>
    <property type="project" value="UniProtKB-KW"/>
</dbReference>
<comment type="subcellular location">
    <subcellularLocation>
        <location evidence="2">Nucleus</location>
    </subcellularLocation>
</comment>